<keyword evidence="3" id="KW-1185">Reference proteome</keyword>
<comment type="caution">
    <text evidence="2">The sequence shown here is derived from an EMBL/GenBank/DDBJ whole genome shotgun (WGS) entry which is preliminary data.</text>
</comment>
<name>A0ABV5ABK2_9BACL</name>
<organism evidence="2 3">
    <name type="scientific">Alicyclobacillus fastidiosus</name>
    <dbReference type="NCBI Taxonomy" id="392011"/>
    <lineage>
        <taxon>Bacteria</taxon>
        <taxon>Bacillati</taxon>
        <taxon>Bacillota</taxon>
        <taxon>Bacilli</taxon>
        <taxon>Bacillales</taxon>
        <taxon>Alicyclobacillaceae</taxon>
        <taxon>Alicyclobacillus</taxon>
    </lineage>
</organism>
<gene>
    <name evidence="2" type="ORF">KKP3000_002916</name>
</gene>
<dbReference type="Gene3D" id="3.40.190.120">
    <property type="entry name" value="Osmoprotection protein (prox), domain 2"/>
    <property type="match status" value="1"/>
</dbReference>
<dbReference type="RefSeq" id="WP_275476861.1">
    <property type="nucleotide sequence ID" value="NZ_CP162940.1"/>
</dbReference>
<accession>A0ABV5ABK2</accession>
<evidence type="ECO:0000313" key="2">
    <source>
        <dbReference type="EMBL" id="MFB5189640.1"/>
    </source>
</evidence>
<protein>
    <submittedName>
        <fullName evidence="2">Glycine betaine ABC transporter substrate-binding protein</fullName>
    </submittedName>
</protein>
<dbReference type="Proteomes" id="UP001579974">
    <property type="component" value="Unassembled WGS sequence"/>
</dbReference>
<sequence>MSWKQGMSKFWAKKTGKVAVTAFSVGALITPVAGCGTAGAASSNTVVIGGKNFTEQDIMADMMADLIQKDTNLKVVKKRWLDSNVLWNAEKNGDVDIYVEYTGTGLVNILKDPVTTDPNKAYQTVKQQFEQKYHITWLNPIGFNNTYAMAMTQSEAKKLGVTTISQMAAKSKSLVLGTEQDFITRSDGLPAMNKLYGTQFKSVKSMEIGLKYKALVSGDVDVIDAFSTDGNIPANHLVLLKDDKHLFPPYYACPIIRDSVLKAHPELKTVLNKLSGKITDEEMQKLNEQVDLEHKSADVVAKTWLQQNGLL</sequence>
<feature type="domain" description="ABC-type glycine betaine transport system substrate-binding" evidence="1">
    <location>
        <begin position="45"/>
        <end position="307"/>
    </location>
</feature>
<dbReference type="InterPro" id="IPR007210">
    <property type="entry name" value="ABC_Gly_betaine_transp_sub-bd"/>
</dbReference>
<dbReference type="Pfam" id="PF04069">
    <property type="entry name" value="OpuAC"/>
    <property type="match status" value="1"/>
</dbReference>
<dbReference type="Gene3D" id="3.40.190.10">
    <property type="entry name" value="Periplasmic binding protein-like II"/>
    <property type="match status" value="1"/>
</dbReference>
<dbReference type="CDD" id="cd13528">
    <property type="entry name" value="PBP2_osmoprotectants"/>
    <property type="match status" value="1"/>
</dbReference>
<dbReference type="SUPFAM" id="SSF53850">
    <property type="entry name" value="Periplasmic binding protein-like II"/>
    <property type="match status" value="1"/>
</dbReference>
<evidence type="ECO:0000313" key="3">
    <source>
        <dbReference type="Proteomes" id="UP001579974"/>
    </source>
</evidence>
<evidence type="ECO:0000259" key="1">
    <source>
        <dbReference type="Pfam" id="PF04069"/>
    </source>
</evidence>
<dbReference type="EMBL" id="JBDXSU010000003">
    <property type="protein sequence ID" value="MFB5189640.1"/>
    <property type="molecule type" value="Genomic_DNA"/>
</dbReference>
<reference evidence="2 3" key="1">
    <citation type="journal article" date="2024" name="Int. J. Mol. Sci.">
        <title>Exploration of Alicyclobacillus spp. Genome in Search of Antibiotic Resistance.</title>
        <authorList>
            <person name="Bucka-Kolendo J."/>
            <person name="Kiousi D.E."/>
            <person name="Dekowska A."/>
            <person name="Mikolajczuk-Szczyrba A."/>
            <person name="Karadedos D.M."/>
            <person name="Michael P."/>
            <person name="Galanis A."/>
            <person name="Sokolowska B."/>
        </authorList>
    </citation>
    <scope>NUCLEOTIDE SEQUENCE [LARGE SCALE GENOMIC DNA]</scope>
    <source>
        <strain evidence="2 3">KKP 3000</strain>
    </source>
</reference>
<proteinExistence type="predicted"/>